<comment type="caution">
    <text evidence="3">The sequence shown here is derived from an EMBL/GenBank/DDBJ whole genome shotgun (WGS) entry which is preliminary data.</text>
</comment>
<dbReference type="Proteomes" id="UP000021210">
    <property type="component" value="Unassembled WGS sequence"/>
</dbReference>
<proteinExistence type="predicted"/>
<dbReference type="EMBL" id="JAOH01000002">
    <property type="protein sequence ID" value="EUA64244.1"/>
    <property type="molecule type" value="Genomic_DNA"/>
</dbReference>
<evidence type="ECO:0000313" key="4">
    <source>
        <dbReference type="Proteomes" id="UP000021210"/>
    </source>
</evidence>
<feature type="chain" id="PRO_5032609492" evidence="2">
    <location>
        <begin position="32"/>
        <end position="208"/>
    </location>
</feature>
<evidence type="ECO:0000256" key="2">
    <source>
        <dbReference type="SAM" id="SignalP"/>
    </source>
</evidence>
<organism evidence="3 4">
    <name type="scientific">Mycobacteroides abscessus 1948</name>
    <dbReference type="NCBI Taxonomy" id="1299323"/>
    <lineage>
        <taxon>Bacteria</taxon>
        <taxon>Bacillati</taxon>
        <taxon>Actinomycetota</taxon>
        <taxon>Actinomycetes</taxon>
        <taxon>Mycobacteriales</taxon>
        <taxon>Mycobacteriaceae</taxon>
        <taxon>Mycobacteroides</taxon>
        <taxon>Mycobacteroides abscessus</taxon>
    </lineage>
</organism>
<evidence type="ECO:0000256" key="1">
    <source>
        <dbReference type="SAM" id="MobiDB-lite"/>
    </source>
</evidence>
<name>A0A829QLX5_9MYCO</name>
<accession>A0A829QLX5</accession>
<sequence length="208" mass="21553">MITTRLLAPAVGAASILAGVLAALTASVAAADPAPPIPFIPAVPAPLPAVPGSYTYSYYNFPAVAPAAVDARGIKISTNADPAATAAGLPGSKLGNAAHPPNIQTSSSTRYGIAGACGRPRRRAPPVCSSRQAMKTPRWKIPTGAPHRASPVPRPSHPLSCPAHRRHPSWKTRTGSPCPRRDSLAAPTHHDLITYPVGVYDCCGRLML</sequence>
<dbReference type="AlphaFoldDB" id="A0A829QLX5"/>
<reference evidence="3 4" key="1">
    <citation type="submission" date="2013-12" db="EMBL/GenBank/DDBJ databases">
        <authorList>
            <person name="Zelazny A."/>
            <person name="Olivier K."/>
            <person name="Holland S."/>
            <person name="Lenaerts A."/>
            <person name="Ordway D."/>
            <person name="DeGroote M.A."/>
            <person name="Parker T."/>
            <person name="Sizemore C."/>
            <person name="Tallon L.J."/>
            <person name="Sadzewicz L.K."/>
            <person name="Sengamalay N."/>
            <person name="Fraser C.M."/>
            <person name="Hine E."/>
            <person name="Shefchek K.A."/>
            <person name="Das S.P."/>
            <person name="Tettelin H."/>
        </authorList>
    </citation>
    <scope>NUCLEOTIDE SEQUENCE [LARGE SCALE GENOMIC DNA]</scope>
    <source>
        <strain evidence="3 4">1948</strain>
    </source>
</reference>
<feature type="signal peptide" evidence="2">
    <location>
        <begin position="1"/>
        <end position="31"/>
    </location>
</feature>
<keyword evidence="2" id="KW-0732">Signal</keyword>
<evidence type="ECO:0000313" key="3">
    <source>
        <dbReference type="EMBL" id="EUA64244.1"/>
    </source>
</evidence>
<protein>
    <submittedName>
        <fullName evidence="3">Uncharacterized protein</fullName>
    </submittedName>
</protein>
<gene>
    <name evidence="3" type="ORF">I542_4412</name>
</gene>
<feature type="region of interest" description="Disordered" evidence="1">
    <location>
        <begin position="140"/>
        <end position="181"/>
    </location>
</feature>